<dbReference type="InterPro" id="IPR000219">
    <property type="entry name" value="DH_dom"/>
</dbReference>
<dbReference type="InterPro" id="IPR051492">
    <property type="entry name" value="Dynamin-Rho_GEF"/>
</dbReference>
<dbReference type="InterPro" id="IPR027267">
    <property type="entry name" value="AH/BAR_dom_sf"/>
</dbReference>
<name>A0A9W8J0S6_9AGAR</name>
<feature type="compositionally biased region" description="Basic and acidic residues" evidence="1">
    <location>
        <begin position="600"/>
        <end position="612"/>
    </location>
</feature>
<accession>A0A9W8J0S6</accession>
<dbReference type="OrthoDB" id="10256089at2759"/>
<dbReference type="EMBL" id="JANBPK010001509">
    <property type="protein sequence ID" value="KAJ2922173.1"/>
    <property type="molecule type" value="Genomic_DNA"/>
</dbReference>
<reference evidence="3" key="1">
    <citation type="submission" date="2022-06" db="EMBL/GenBank/DDBJ databases">
        <title>Genome Sequence of Candolleomyces eurysporus.</title>
        <authorList>
            <person name="Buettner E."/>
        </authorList>
    </citation>
    <scope>NUCLEOTIDE SEQUENCE</scope>
    <source>
        <strain evidence="3">VTCC 930004</strain>
    </source>
</reference>
<protein>
    <recommendedName>
        <fullName evidence="2">DH domain-containing protein</fullName>
    </recommendedName>
</protein>
<dbReference type="Gene3D" id="1.20.900.10">
    <property type="entry name" value="Dbl homology (DH) domain"/>
    <property type="match status" value="1"/>
</dbReference>
<gene>
    <name evidence="3" type="ORF">H1R20_g14923</name>
</gene>
<dbReference type="SMART" id="SM00325">
    <property type="entry name" value="RhoGEF"/>
    <property type="match status" value="1"/>
</dbReference>
<dbReference type="PANTHER" id="PTHR22834:SF20">
    <property type="entry name" value="SH3 DOMAIN-CONTAINING PROTEIN"/>
    <property type="match status" value="1"/>
</dbReference>
<keyword evidence="4" id="KW-1185">Reference proteome</keyword>
<dbReference type="Gene3D" id="1.20.1270.60">
    <property type="entry name" value="Arfaptin homology (AH) domain/BAR domain"/>
    <property type="match status" value="1"/>
</dbReference>
<evidence type="ECO:0000259" key="2">
    <source>
        <dbReference type="PROSITE" id="PS50010"/>
    </source>
</evidence>
<feature type="compositionally biased region" description="Polar residues" evidence="1">
    <location>
        <begin position="62"/>
        <end position="79"/>
    </location>
</feature>
<sequence>MPTLHYDSTPPPSPSWTDDTTIIVNPNSTGGGFPVADRDSLELPTLGELLKTVNNLDHDLNSSDQTKNESLSSSLSLDTQVPPKPAMTKREHALHELLVSERAYASDLARIREVHIPLALAELAVFSDGFCDELERALGSLVDGGVGEDCVGKLFLQIILSFTTAQIPDLERPYQLYITKHSGALQHLHNLTQTSSLQAYLSHTQSVASSMSHAWDLATLLIKPVQRLLKYPLLLSAIIDETPDSHPDKENLRQARAMMEEVVHNVNEVRRRLEIIKDVLTSKKKPGTVAVSVNSRKMKNLRIIKTQRDENSEAAQVERMSQELKRIELFAQQFAKHTIDWVRSMSKVVGALRTWSIGFGKVIGLSPEQGSEAFEAFLTVVEQCLMPLCVDLEATIGERLLREIVHFLKTMNQPFKLLASMAEQEPLHYHLLNLNVSMKKNRPPQTLLAASTTYLALRAQLAAELPTYLALLHQGLSISVRRLAEIQTRFWSDVKDRWGQLWEMLRVDGELNGGHEETVAIWRRRWMDVDEVFASLNINQRRKIYQEPEPTRSSGTSVHPNLANMEYPFPQTGKKQSSNMVTERPTHVRNRSTSMSSFFKGEKDRGDREHESSPASNLPEPEFRYMSRSNRGGWVTRPAKYVCQVIHPCQPPASVTYFAFPFFTLVKADLYDVLHEAGHPSIHPKLPLYVDDGEDCLLLCRDAKGNVGWALAKFLEPFNPSR</sequence>
<dbReference type="GO" id="GO:0032955">
    <property type="term" value="P:regulation of division septum assembly"/>
    <property type="evidence" value="ECO:0007669"/>
    <property type="project" value="TreeGrafter"/>
</dbReference>
<evidence type="ECO:0000313" key="3">
    <source>
        <dbReference type="EMBL" id="KAJ2922173.1"/>
    </source>
</evidence>
<feature type="region of interest" description="Disordered" evidence="1">
    <location>
        <begin position="544"/>
        <end position="623"/>
    </location>
</feature>
<dbReference type="GO" id="GO:0031991">
    <property type="term" value="P:regulation of actomyosin contractile ring contraction"/>
    <property type="evidence" value="ECO:0007669"/>
    <property type="project" value="TreeGrafter"/>
</dbReference>
<feature type="non-terminal residue" evidence="3">
    <location>
        <position position="1"/>
    </location>
</feature>
<dbReference type="CDD" id="cd00160">
    <property type="entry name" value="RhoGEF"/>
    <property type="match status" value="1"/>
</dbReference>
<dbReference type="PROSITE" id="PS50010">
    <property type="entry name" value="DH_2"/>
    <property type="match status" value="1"/>
</dbReference>
<dbReference type="InterPro" id="IPR035899">
    <property type="entry name" value="DBL_dom_sf"/>
</dbReference>
<comment type="caution">
    <text evidence="3">The sequence shown here is derived from an EMBL/GenBank/DDBJ whole genome shotgun (WGS) entry which is preliminary data.</text>
</comment>
<feature type="region of interest" description="Disordered" evidence="1">
    <location>
        <begin position="57"/>
        <end position="84"/>
    </location>
</feature>
<dbReference type="Pfam" id="PF00621">
    <property type="entry name" value="RhoGEF"/>
    <property type="match status" value="1"/>
</dbReference>
<feature type="domain" description="DH" evidence="2">
    <location>
        <begin position="89"/>
        <end position="269"/>
    </location>
</feature>
<evidence type="ECO:0000313" key="4">
    <source>
        <dbReference type="Proteomes" id="UP001140091"/>
    </source>
</evidence>
<dbReference type="GO" id="GO:0005737">
    <property type="term" value="C:cytoplasm"/>
    <property type="evidence" value="ECO:0007669"/>
    <property type="project" value="TreeGrafter"/>
</dbReference>
<evidence type="ECO:0000256" key="1">
    <source>
        <dbReference type="SAM" id="MobiDB-lite"/>
    </source>
</evidence>
<dbReference type="GO" id="GO:0005085">
    <property type="term" value="F:guanyl-nucleotide exchange factor activity"/>
    <property type="evidence" value="ECO:0007669"/>
    <property type="project" value="InterPro"/>
</dbReference>
<dbReference type="Proteomes" id="UP001140091">
    <property type="component" value="Unassembled WGS sequence"/>
</dbReference>
<dbReference type="SUPFAM" id="SSF103657">
    <property type="entry name" value="BAR/IMD domain-like"/>
    <property type="match status" value="1"/>
</dbReference>
<dbReference type="AlphaFoldDB" id="A0A9W8J0S6"/>
<organism evidence="3 4">
    <name type="scientific">Candolleomyces eurysporus</name>
    <dbReference type="NCBI Taxonomy" id="2828524"/>
    <lineage>
        <taxon>Eukaryota</taxon>
        <taxon>Fungi</taxon>
        <taxon>Dikarya</taxon>
        <taxon>Basidiomycota</taxon>
        <taxon>Agaricomycotina</taxon>
        <taxon>Agaricomycetes</taxon>
        <taxon>Agaricomycetidae</taxon>
        <taxon>Agaricales</taxon>
        <taxon>Agaricineae</taxon>
        <taxon>Psathyrellaceae</taxon>
        <taxon>Candolleomyces</taxon>
    </lineage>
</organism>
<proteinExistence type="predicted"/>
<dbReference type="PANTHER" id="PTHR22834">
    <property type="entry name" value="NUCLEAR FUSION PROTEIN FUS2"/>
    <property type="match status" value="1"/>
</dbReference>
<dbReference type="SUPFAM" id="SSF48065">
    <property type="entry name" value="DBL homology domain (DH-domain)"/>
    <property type="match status" value="1"/>
</dbReference>